<gene>
    <name evidence="20" type="primary">ND2</name>
</gene>
<keyword evidence="10 18" id="KW-1278">Translocase</keyword>
<evidence type="ECO:0000313" key="20">
    <source>
        <dbReference type="EMBL" id="QCF45693.1"/>
    </source>
</evidence>
<evidence type="ECO:0000256" key="11">
    <source>
        <dbReference type="ARBA" id="ARBA00022982"/>
    </source>
</evidence>
<feature type="transmembrane region" description="Helical" evidence="18">
    <location>
        <begin position="157"/>
        <end position="175"/>
    </location>
</feature>
<keyword evidence="7 18" id="KW-0679">Respiratory chain</keyword>
<accession>A0A4Y5JSN0</accession>
<keyword evidence="16 18" id="KW-0472">Membrane</keyword>
<dbReference type="GO" id="GO:0006120">
    <property type="term" value="P:mitochondrial electron transport, NADH to ubiquinone"/>
    <property type="evidence" value="ECO:0007669"/>
    <property type="project" value="InterPro"/>
</dbReference>
<dbReference type="InterPro" id="IPR001750">
    <property type="entry name" value="ND/Mrp_TM"/>
</dbReference>
<evidence type="ECO:0000256" key="5">
    <source>
        <dbReference type="ARBA" id="ARBA00021008"/>
    </source>
</evidence>
<feature type="transmembrane region" description="Helical" evidence="18">
    <location>
        <begin position="243"/>
        <end position="265"/>
    </location>
</feature>
<keyword evidence="6" id="KW-0813">Transport</keyword>
<feature type="transmembrane region" description="Helical" evidence="18">
    <location>
        <begin position="133"/>
        <end position="151"/>
    </location>
</feature>
<keyword evidence="15 18" id="KW-0496">Mitochondrion</keyword>
<keyword evidence="12 18" id="KW-1133">Transmembrane helix</keyword>
<evidence type="ECO:0000256" key="4">
    <source>
        <dbReference type="ARBA" id="ARBA00012944"/>
    </source>
</evidence>
<comment type="subcellular location">
    <subcellularLocation>
        <location evidence="2 18">Mitochondrion inner membrane</location>
        <topology evidence="2 18">Multi-pass membrane protein</topology>
    </subcellularLocation>
</comment>
<evidence type="ECO:0000256" key="9">
    <source>
        <dbReference type="ARBA" id="ARBA00022792"/>
    </source>
</evidence>
<evidence type="ECO:0000256" key="17">
    <source>
        <dbReference type="ARBA" id="ARBA00049551"/>
    </source>
</evidence>
<evidence type="ECO:0000256" key="18">
    <source>
        <dbReference type="RuleBase" id="RU003403"/>
    </source>
</evidence>
<evidence type="ECO:0000256" key="7">
    <source>
        <dbReference type="ARBA" id="ARBA00022660"/>
    </source>
</evidence>
<dbReference type="GO" id="GO:0005743">
    <property type="term" value="C:mitochondrial inner membrane"/>
    <property type="evidence" value="ECO:0007669"/>
    <property type="project" value="UniProtKB-SubCell"/>
</dbReference>
<proteinExistence type="inferred from homology"/>
<keyword evidence="8 18" id="KW-0812">Transmembrane</keyword>
<evidence type="ECO:0000256" key="2">
    <source>
        <dbReference type="ARBA" id="ARBA00004448"/>
    </source>
</evidence>
<feature type="domain" description="NADH:quinone oxidoreductase/Mrp antiporter transmembrane" evidence="19">
    <location>
        <begin position="37"/>
        <end position="290"/>
    </location>
</feature>
<dbReference type="AlphaFoldDB" id="A0A4Y5JSN0"/>
<feature type="transmembrane region" description="Helical" evidence="18">
    <location>
        <begin position="21"/>
        <end position="37"/>
    </location>
</feature>
<sequence length="348" mass="40878">MMKKLKFNKNLLINKFNNFKLMFFITLIMGTMISINSNTWINAWMGMEINLLSFIPLMFNLKKSSNSTMLYFITQALASSLILFSTLMMKIEFNLMKVNMMFSMIQFSLLIKLGAAPMHWWTPKIFLNLNWKMGFIFLTWQKIAPLILMNSSLNNNLLFYMTAISSTVLGALMGMNQSLIKLIMIYSSINHTGWMLMIMMLNIHVMIFYFMVYSIMNFMICTMMNNSNFIYINQLFKINNQNLFFKMIMISMFLSLGGMPPFLGFLPKMLVLIIMMNNNLFIESLMFIIMATVTLSFYMNPLMSMFLSIKLSTKWNFKIKYINKFMITLMLINLLISLMILPLLTKFF</sequence>
<evidence type="ECO:0000256" key="6">
    <source>
        <dbReference type="ARBA" id="ARBA00022448"/>
    </source>
</evidence>
<dbReference type="PRINTS" id="PR01436">
    <property type="entry name" value="NADHDHGNASE2"/>
</dbReference>
<keyword evidence="14 18" id="KW-0830">Ubiquinone</keyword>
<feature type="transmembrane region" description="Helical" evidence="18">
    <location>
        <begin position="100"/>
        <end position="121"/>
    </location>
</feature>
<dbReference type="PANTHER" id="PTHR46552:SF1">
    <property type="entry name" value="NADH-UBIQUINONE OXIDOREDUCTASE CHAIN 2"/>
    <property type="match status" value="1"/>
</dbReference>
<keyword evidence="9 18" id="KW-0999">Mitochondrion inner membrane</keyword>
<organism evidence="20">
    <name type="scientific">Analcellicampa xanthosoma</name>
    <dbReference type="NCBI Taxonomy" id="2591327"/>
    <lineage>
        <taxon>Eukaryota</taxon>
        <taxon>Metazoa</taxon>
        <taxon>Ecdysozoa</taxon>
        <taxon>Arthropoda</taxon>
        <taxon>Hexapoda</taxon>
        <taxon>Insecta</taxon>
        <taxon>Pterygota</taxon>
        <taxon>Neoptera</taxon>
        <taxon>Endopterygota</taxon>
        <taxon>Hymenoptera</taxon>
        <taxon>Tenthredinoidea</taxon>
        <taxon>Tenthredinidae</taxon>
        <taxon>Hoplocampinae</taxon>
        <taxon>Analcellicampa</taxon>
    </lineage>
</organism>
<dbReference type="Pfam" id="PF00361">
    <property type="entry name" value="Proton_antipo_M"/>
    <property type="match status" value="1"/>
</dbReference>
<comment type="similarity">
    <text evidence="3 18">Belongs to the complex I subunit 2 family.</text>
</comment>
<dbReference type="InterPro" id="IPR050175">
    <property type="entry name" value="Complex_I_Subunit_2"/>
</dbReference>
<evidence type="ECO:0000256" key="10">
    <source>
        <dbReference type="ARBA" id="ARBA00022967"/>
    </source>
</evidence>
<protein>
    <recommendedName>
        <fullName evidence="5 18">NADH-ubiquinone oxidoreductase chain 2</fullName>
        <ecNumber evidence="4 18">7.1.1.2</ecNumber>
    </recommendedName>
</protein>
<dbReference type="InterPro" id="IPR003917">
    <property type="entry name" value="NADH_UbQ_OxRdtase_chain2"/>
</dbReference>
<dbReference type="EMBL" id="MH992752">
    <property type="protein sequence ID" value="QCF45693.1"/>
    <property type="molecule type" value="Genomic_DNA"/>
</dbReference>
<evidence type="ECO:0000256" key="15">
    <source>
        <dbReference type="ARBA" id="ARBA00023128"/>
    </source>
</evidence>
<evidence type="ECO:0000256" key="12">
    <source>
        <dbReference type="ARBA" id="ARBA00022989"/>
    </source>
</evidence>
<feature type="transmembrane region" description="Helical" evidence="18">
    <location>
        <begin position="321"/>
        <end position="344"/>
    </location>
</feature>
<evidence type="ECO:0000256" key="3">
    <source>
        <dbReference type="ARBA" id="ARBA00007012"/>
    </source>
</evidence>
<name>A0A4Y5JSN0_9HYME</name>
<evidence type="ECO:0000256" key="14">
    <source>
        <dbReference type="ARBA" id="ARBA00023075"/>
    </source>
</evidence>
<evidence type="ECO:0000256" key="8">
    <source>
        <dbReference type="ARBA" id="ARBA00022692"/>
    </source>
</evidence>
<comment type="function">
    <text evidence="18">Core subunit of the mitochondrial membrane respiratory chain NADH dehydrogenase (Complex I) which catalyzes electron transfer from NADH through the respiratory chain, using ubiquinone as an electron acceptor. Essential for the catalytic activity and assembly of complex I.</text>
</comment>
<feature type="transmembrane region" description="Helical" evidence="18">
    <location>
        <begin position="285"/>
        <end position="309"/>
    </location>
</feature>
<evidence type="ECO:0000256" key="1">
    <source>
        <dbReference type="ARBA" id="ARBA00003257"/>
    </source>
</evidence>
<feature type="transmembrane region" description="Helical" evidence="18">
    <location>
        <begin position="68"/>
        <end position="88"/>
    </location>
</feature>
<keyword evidence="13 18" id="KW-0520">NAD</keyword>
<reference evidence="20" key="1">
    <citation type="journal article" date="2019" name="PeerJ">
        <title>Characterization of the mitochondrial genome of Analcellicampa xanthosoma gen. et sp. nov. (Hymenoptera: Tenthredinidae).</title>
        <authorList>
            <person name="Niu G."/>
            <person name="Zhang Y."/>
            <person name="Li Z."/>
            <person name="Wei M."/>
        </authorList>
    </citation>
    <scope>NUCLEOTIDE SEQUENCE</scope>
</reference>
<evidence type="ECO:0000259" key="19">
    <source>
        <dbReference type="Pfam" id="PF00361"/>
    </source>
</evidence>
<keyword evidence="11 18" id="KW-0249">Electron transport</keyword>
<evidence type="ECO:0000256" key="16">
    <source>
        <dbReference type="ARBA" id="ARBA00023136"/>
    </source>
</evidence>
<dbReference type="GO" id="GO:0008137">
    <property type="term" value="F:NADH dehydrogenase (ubiquinone) activity"/>
    <property type="evidence" value="ECO:0007669"/>
    <property type="project" value="UniProtKB-EC"/>
</dbReference>
<evidence type="ECO:0000256" key="13">
    <source>
        <dbReference type="ARBA" id="ARBA00023027"/>
    </source>
</evidence>
<comment type="function">
    <text evidence="1">Core subunit of the mitochondrial membrane respiratory chain NADH dehydrogenase (Complex I) that is believed to belong to the minimal assembly required for catalysis. Complex I functions in the transfer of electrons from NADH to the respiratory chain. The immediate electron acceptor for the enzyme is believed to be ubiquinone.</text>
</comment>
<dbReference type="PANTHER" id="PTHR46552">
    <property type="entry name" value="NADH-UBIQUINONE OXIDOREDUCTASE CHAIN 2"/>
    <property type="match status" value="1"/>
</dbReference>
<comment type="catalytic activity">
    <reaction evidence="17 18">
        <text>a ubiquinone + NADH + 5 H(+)(in) = a ubiquinol + NAD(+) + 4 H(+)(out)</text>
        <dbReference type="Rhea" id="RHEA:29091"/>
        <dbReference type="Rhea" id="RHEA-COMP:9565"/>
        <dbReference type="Rhea" id="RHEA-COMP:9566"/>
        <dbReference type="ChEBI" id="CHEBI:15378"/>
        <dbReference type="ChEBI" id="CHEBI:16389"/>
        <dbReference type="ChEBI" id="CHEBI:17976"/>
        <dbReference type="ChEBI" id="CHEBI:57540"/>
        <dbReference type="ChEBI" id="CHEBI:57945"/>
        <dbReference type="EC" id="7.1.1.2"/>
    </reaction>
</comment>
<geneLocation type="mitochondrion" evidence="20"/>
<dbReference type="EC" id="7.1.1.2" evidence="4 18"/>